<sequence>MSTVLHHPVNLSPQLQLQLKRSYLSPAKNSLSFSFPEGTDEFMNRPNMLKAKVFNSMPVPQTQYVMRRFQEPLNMLANMRKLSIYGTVNEEDETRETTFSPNFSLTTTISTWGVDIDGGLHVFSTNYYGQSENNRIFQTIVITVLVTH</sequence>
<accession>A0A4Y2U4J2</accession>
<evidence type="ECO:0000313" key="2">
    <source>
        <dbReference type="Proteomes" id="UP000499080"/>
    </source>
</evidence>
<gene>
    <name evidence="1" type="ORF">AVEN_198584_1</name>
</gene>
<evidence type="ECO:0000313" key="1">
    <source>
        <dbReference type="EMBL" id="GBO07748.1"/>
    </source>
</evidence>
<proteinExistence type="predicted"/>
<dbReference type="AlphaFoldDB" id="A0A4Y2U4J2"/>
<dbReference type="EMBL" id="BGPR01033697">
    <property type="protein sequence ID" value="GBO07748.1"/>
    <property type="molecule type" value="Genomic_DNA"/>
</dbReference>
<protein>
    <submittedName>
        <fullName evidence="1">Uncharacterized protein</fullName>
    </submittedName>
</protein>
<name>A0A4Y2U4J2_ARAVE</name>
<organism evidence="1 2">
    <name type="scientific">Araneus ventricosus</name>
    <name type="common">Orbweaver spider</name>
    <name type="synonym">Epeira ventricosa</name>
    <dbReference type="NCBI Taxonomy" id="182803"/>
    <lineage>
        <taxon>Eukaryota</taxon>
        <taxon>Metazoa</taxon>
        <taxon>Ecdysozoa</taxon>
        <taxon>Arthropoda</taxon>
        <taxon>Chelicerata</taxon>
        <taxon>Arachnida</taxon>
        <taxon>Araneae</taxon>
        <taxon>Araneomorphae</taxon>
        <taxon>Entelegynae</taxon>
        <taxon>Araneoidea</taxon>
        <taxon>Araneidae</taxon>
        <taxon>Araneus</taxon>
    </lineage>
</organism>
<dbReference type="Proteomes" id="UP000499080">
    <property type="component" value="Unassembled WGS sequence"/>
</dbReference>
<comment type="caution">
    <text evidence="1">The sequence shown here is derived from an EMBL/GenBank/DDBJ whole genome shotgun (WGS) entry which is preliminary data.</text>
</comment>
<keyword evidence="2" id="KW-1185">Reference proteome</keyword>
<reference evidence="1 2" key="1">
    <citation type="journal article" date="2019" name="Sci. Rep.">
        <title>Orb-weaving spider Araneus ventricosus genome elucidates the spidroin gene catalogue.</title>
        <authorList>
            <person name="Kono N."/>
            <person name="Nakamura H."/>
            <person name="Ohtoshi R."/>
            <person name="Moran D.A.P."/>
            <person name="Shinohara A."/>
            <person name="Yoshida Y."/>
            <person name="Fujiwara M."/>
            <person name="Mori M."/>
            <person name="Tomita M."/>
            <person name="Arakawa K."/>
        </authorList>
    </citation>
    <scope>NUCLEOTIDE SEQUENCE [LARGE SCALE GENOMIC DNA]</scope>
</reference>